<dbReference type="PANTHER" id="PTHR13416">
    <property type="match status" value="1"/>
</dbReference>
<sequence>MTAINGNPGGKLKCENVQVTRKKPKRSCNCFHTYNKKNFPLKFKFNVKTVLGLFLGVLGIVTIYLNETHAIDLTIHYNKAINKVTEIDSNHFSSEHDGKLVYLHGRLQVDEPLTEPEYGISIQAVKLRQRVQMFQWVEEVKDFQHTYEGQWKHKIIDSTKFLRNETHRNPTSFPLESKMYLSEGVRVGEYYLSDEYKQEFKDFTQITSDERPENRNIKMHFGLYYHSGNVWKPDIGDVRVQFAYAGLHDDPVSVVGKLMEGRTVYPYYNMTSGYHIKYIHTGPKVSLEDLLHTGHSKNIWTIRLFRVLAIALLFLSAHWILQRHRDVIMYNVFVSVSCTSVVTSYIWYWYYPAFSGELLLAAILSPLILTLLLGRQKLGYMKLATTSTDEK</sequence>
<dbReference type="Pfam" id="PF07787">
    <property type="entry name" value="TMEM43"/>
    <property type="match status" value="1"/>
</dbReference>
<evidence type="ECO:0000256" key="4">
    <source>
        <dbReference type="ARBA" id="ARBA00006627"/>
    </source>
</evidence>
<dbReference type="EMBL" id="HBUF01562601">
    <property type="protein sequence ID" value="CAG6763050.1"/>
    <property type="molecule type" value="Transcribed_RNA"/>
</dbReference>
<reference evidence="11" key="1">
    <citation type="submission" date="2021-05" db="EMBL/GenBank/DDBJ databases">
        <authorList>
            <person name="Alioto T."/>
            <person name="Alioto T."/>
            <person name="Gomez Garrido J."/>
        </authorList>
    </citation>
    <scope>NUCLEOTIDE SEQUENCE</scope>
</reference>
<dbReference type="EMBL" id="HBUF01387011">
    <property type="protein sequence ID" value="CAG6732496.1"/>
    <property type="molecule type" value="Transcribed_RNA"/>
</dbReference>
<evidence type="ECO:0000256" key="8">
    <source>
        <dbReference type="ARBA" id="ARBA00023136"/>
    </source>
</evidence>
<evidence type="ECO:0000256" key="6">
    <source>
        <dbReference type="ARBA" id="ARBA00022824"/>
    </source>
</evidence>
<dbReference type="EMBL" id="HBUF01387009">
    <property type="protein sequence ID" value="CAG6732494.1"/>
    <property type="molecule type" value="Transcribed_RNA"/>
</dbReference>
<dbReference type="EMBL" id="HBUF01387010">
    <property type="protein sequence ID" value="CAG6732495.1"/>
    <property type="molecule type" value="Transcribed_RNA"/>
</dbReference>
<dbReference type="EMBL" id="HBUF01223870">
    <property type="protein sequence ID" value="CAG6670657.1"/>
    <property type="molecule type" value="Transcribed_RNA"/>
</dbReference>
<protein>
    <submittedName>
        <fullName evidence="11">Transmembrane protein 43 homolog</fullName>
    </submittedName>
</protein>
<accession>A0A8D9DYC8</accession>
<dbReference type="EMBL" id="HBUF01223869">
    <property type="protein sequence ID" value="CAG6670656.1"/>
    <property type="molecule type" value="Transcribed_RNA"/>
</dbReference>
<evidence type="ECO:0000313" key="11">
    <source>
        <dbReference type="EMBL" id="CAG6732494.1"/>
    </source>
</evidence>
<organism evidence="11">
    <name type="scientific">Cacopsylla melanoneura</name>
    <dbReference type="NCBI Taxonomy" id="428564"/>
    <lineage>
        <taxon>Eukaryota</taxon>
        <taxon>Metazoa</taxon>
        <taxon>Ecdysozoa</taxon>
        <taxon>Arthropoda</taxon>
        <taxon>Hexapoda</taxon>
        <taxon>Insecta</taxon>
        <taxon>Pterygota</taxon>
        <taxon>Neoptera</taxon>
        <taxon>Paraneoptera</taxon>
        <taxon>Hemiptera</taxon>
        <taxon>Sternorrhyncha</taxon>
        <taxon>Psylloidea</taxon>
        <taxon>Psyllidae</taxon>
        <taxon>Psyllinae</taxon>
        <taxon>Cacopsylla</taxon>
    </lineage>
</organism>
<evidence type="ECO:0000256" key="2">
    <source>
        <dbReference type="ARBA" id="ARBA00004259"/>
    </source>
</evidence>
<keyword evidence="7 10" id="KW-1133">Transmembrane helix</keyword>
<proteinExistence type="inferred from homology"/>
<evidence type="ECO:0000256" key="1">
    <source>
        <dbReference type="ARBA" id="ARBA00004127"/>
    </source>
</evidence>
<dbReference type="EMBL" id="HBUF01562600">
    <property type="protein sequence ID" value="CAG6763049.1"/>
    <property type="molecule type" value="Transcribed_RNA"/>
</dbReference>
<dbReference type="EMBL" id="HBUF01223871">
    <property type="protein sequence ID" value="CAG6670658.1"/>
    <property type="molecule type" value="Transcribed_RNA"/>
</dbReference>
<keyword evidence="8 10" id="KW-0472">Membrane</keyword>
<feature type="transmembrane region" description="Helical" evidence="10">
    <location>
        <begin position="328"/>
        <end position="348"/>
    </location>
</feature>
<feature type="transmembrane region" description="Helical" evidence="10">
    <location>
        <begin position="354"/>
        <end position="373"/>
    </location>
</feature>
<evidence type="ECO:0000256" key="10">
    <source>
        <dbReference type="SAM" id="Phobius"/>
    </source>
</evidence>
<keyword evidence="6" id="KW-0256">Endoplasmic reticulum</keyword>
<evidence type="ECO:0000256" key="3">
    <source>
        <dbReference type="ARBA" id="ARBA00004586"/>
    </source>
</evidence>
<dbReference type="EMBL" id="HBUF01223872">
    <property type="protein sequence ID" value="CAG6670659.1"/>
    <property type="molecule type" value="Transcribed_RNA"/>
</dbReference>
<dbReference type="AlphaFoldDB" id="A0A8D9DYC8"/>
<comment type="subcellular location">
    <subcellularLocation>
        <location evidence="1">Endomembrane system</location>
        <topology evidence="1">Multi-pass membrane protein</topology>
    </subcellularLocation>
    <subcellularLocation>
        <location evidence="3">Endoplasmic reticulum membrane</location>
    </subcellularLocation>
    <subcellularLocation>
        <location evidence="2">Nucleus envelope</location>
    </subcellularLocation>
</comment>
<dbReference type="EMBL" id="HBUF01052552">
    <property type="protein sequence ID" value="CAG6622434.1"/>
    <property type="molecule type" value="Transcribed_RNA"/>
</dbReference>
<dbReference type="GO" id="GO:0071763">
    <property type="term" value="P:nuclear membrane organization"/>
    <property type="evidence" value="ECO:0007669"/>
    <property type="project" value="TreeGrafter"/>
</dbReference>
<evidence type="ECO:0000256" key="9">
    <source>
        <dbReference type="ARBA" id="ARBA00023242"/>
    </source>
</evidence>
<dbReference type="GO" id="GO:0005637">
    <property type="term" value="C:nuclear inner membrane"/>
    <property type="evidence" value="ECO:0007669"/>
    <property type="project" value="TreeGrafter"/>
</dbReference>
<keyword evidence="5 10" id="KW-0812">Transmembrane</keyword>
<dbReference type="InterPro" id="IPR012430">
    <property type="entry name" value="TMEM43_fam"/>
</dbReference>
<dbReference type="PANTHER" id="PTHR13416:SF2">
    <property type="entry name" value="TRANSMEMBRANE PROTEIN 43"/>
    <property type="match status" value="1"/>
</dbReference>
<evidence type="ECO:0000256" key="7">
    <source>
        <dbReference type="ARBA" id="ARBA00022989"/>
    </source>
</evidence>
<dbReference type="GO" id="GO:0006629">
    <property type="term" value="P:lipid metabolic process"/>
    <property type="evidence" value="ECO:0007669"/>
    <property type="project" value="TreeGrafter"/>
</dbReference>
<dbReference type="GO" id="GO:0005789">
    <property type="term" value="C:endoplasmic reticulum membrane"/>
    <property type="evidence" value="ECO:0007669"/>
    <property type="project" value="UniProtKB-SubCell"/>
</dbReference>
<feature type="transmembrane region" description="Helical" evidence="10">
    <location>
        <begin position="300"/>
        <end position="321"/>
    </location>
</feature>
<keyword evidence="9" id="KW-0539">Nucleus</keyword>
<dbReference type="EMBL" id="HBUF01052553">
    <property type="protein sequence ID" value="CAG6622435.1"/>
    <property type="molecule type" value="Transcribed_RNA"/>
</dbReference>
<comment type="similarity">
    <text evidence="4">Belongs to the TMEM43 family.</text>
</comment>
<name>A0A8D9DYC8_9HEMI</name>
<feature type="transmembrane region" description="Helical" evidence="10">
    <location>
        <begin position="45"/>
        <end position="65"/>
    </location>
</feature>
<dbReference type="EMBL" id="HBUF01052551">
    <property type="protein sequence ID" value="CAG6622433.1"/>
    <property type="molecule type" value="Transcribed_RNA"/>
</dbReference>
<evidence type="ECO:0000256" key="5">
    <source>
        <dbReference type="ARBA" id="ARBA00022692"/>
    </source>
</evidence>